<feature type="non-terminal residue" evidence="1">
    <location>
        <position position="1"/>
    </location>
</feature>
<dbReference type="EMBL" id="KV417328">
    <property type="protein sequence ID" value="KZO91138.1"/>
    <property type="molecule type" value="Genomic_DNA"/>
</dbReference>
<name>A0A167H1N5_CALVF</name>
<dbReference type="AlphaFoldDB" id="A0A167H1N5"/>
<organism evidence="1 2">
    <name type="scientific">Calocera viscosa (strain TUFC12733)</name>
    <dbReference type="NCBI Taxonomy" id="1330018"/>
    <lineage>
        <taxon>Eukaryota</taxon>
        <taxon>Fungi</taxon>
        <taxon>Dikarya</taxon>
        <taxon>Basidiomycota</taxon>
        <taxon>Agaricomycotina</taxon>
        <taxon>Dacrymycetes</taxon>
        <taxon>Dacrymycetales</taxon>
        <taxon>Dacrymycetaceae</taxon>
        <taxon>Calocera</taxon>
    </lineage>
</organism>
<protein>
    <submittedName>
        <fullName evidence="1">Uncharacterized protein</fullName>
    </submittedName>
</protein>
<evidence type="ECO:0000313" key="2">
    <source>
        <dbReference type="Proteomes" id="UP000076738"/>
    </source>
</evidence>
<proteinExistence type="predicted"/>
<evidence type="ECO:0000313" key="1">
    <source>
        <dbReference type="EMBL" id="KZO91138.1"/>
    </source>
</evidence>
<feature type="non-terminal residue" evidence="1">
    <location>
        <position position="173"/>
    </location>
</feature>
<dbReference type="Proteomes" id="UP000076738">
    <property type="component" value="Unassembled WGS sequence"/>
</dbReference>
<accession>A0A167H1N5</accession>
<reference evidence="1 2" key="1">
    <citation type="journal article" date="2016" name="Mol. Biol. Evol.">
        <title>Comparative Genomics of Early-Diverging Mushroom-Forming Fungi Provides Insights into the Origins of Lignocellulose Decay Capabilities.</title>
        <authorList>
            <person name="Nagy L.G."/>
            <person name="Riley R."/>
            <person name="Tritt A."/>
            <person name="Adam C."/>
            <person name="Daum C."/>
            <person name="Floudas D."/>
            <person name="Sun H."/>
            <person name="Yadav J.S."/>
            <person name="Pangilinan J."/>
            <person name="Larsson K.H."/>
            <person name="Matsuura K."/>
            <person name="Barry K."/>
            <person name="Labutti K."/>
            <person name="Kuo R."/>
            <person name="Ohm R.A."/>
            <person name="Bhattacharya S.S."/>
            <person name="Shirouzu T."/>
            <person name="Yoshinaga Y."/>
            <person name="Martin F.M."/>
            <person name="Grigoriev I.V."/>
            <person name="Hibbett D.S."/>
        </authorList>
    </citation>
    <scope>NUCLEOTIDE SEQUENCE [LARGE SCALE GENOMIC DNA]</scope>
    <source>
        <strain evidence="1 2">TUFC12733</strain>
    </source>
</reference>
<keyword evidence="2" id="KW-1185">Reference proteome</keyword>
<dbReference type="OrthoDB" id="3041043at2759"/>
<sequence>LFRELVSDYLTSRWHVNNILLKFFHDCIAFRRLMLLSGALISGSQALQLLLRVTYIGSDLDVYVHREYHDLLEAFLLHEGYQILDHVPQMYVPGRKIWRDEKKVQLIVTDGAPLACILRFHSTCVMNVVTACSMISLYPLATLNKKTFVFHTSGSGTRRRALAAVQKYVDRGF</sequence>
<gene>
    <name evidence="1" type="ORF">CALVIDRAFT_457832</name>
</gene>